<name>A0AAD7DVM2_MYCRO</name>
<evidence type="ECO:0000313" key="1">
    <source>
        <dbReference type="EMBL" id="KAJ7699317.1"/>
    </source>
</evidence>
<dbReference type="AlphaFoldDB" id="A0AAD7DVM2"/>
<sequence>MPSDVVSLKRRNKNVTFYVGSDNDWEGRLFCFERGPHSLVIQTPELKLPGYESFADPEADRQYISTCEFDLQRISTIVNSFVFGQTNWAYLVTRKDGSYRLHFKEKPMLPISSPAWAPLIPETELIYTKYIFAEEREAIWNGRIVDCFVGWNDRWRDMVDHAMKGHRLLKGLDVTFEVLGHIVRDGEIIGLMTHAVDDRPVEYKDRAAMYAAVTKVQSKGLIISFNGSSDVSMHNGKVRFLVPQAVRKFSEVDDPEATADIFHWQTLSKLFEKLRQEPSSVPLLRYFQSDAVPFIPVPQPEKLLITVPDFLFRLVVHITLPMQKDGALTSEKARPKPSTNKHGGLILRTSRSRHYIAARPYTHQRLLLTAPE</sequence>
<dbReference type="Proteomes" id="UP001221757">
    <property type="component" value="Unassembled WGS sequence"/>
</dbReference>
<accession>A0AAD7DVM2</accession>
<protein>
    <submittedName>
        <fullName evidence="1">Uncharacterized protein</fullName>
    </submittedName>
</protein>
<dbReference type="EMBL" id="JARKIE010000023">
    <property type="protein sequence ID" value="KAJ7699317.1"/>
    <property type="molecule type" value="Genomic_DNA"/>
</dbReference>
<reference evidence="1" key="1">
    <citation type="submission" date="2023-03" db="EMBL/GenBank/DDBJ databases">
        <title>Massive genome expansion in bonnet fungi (Mycena s.s.) driven by repeated elements and novel gene families across ecological guilds.</title>
        <authorList>
            <consortium name="Lawrence Berkeley National Laboratory"/>
            <person name="Harder C.B."/>
            <person name="Miyauchi S."/>
            <person name="Viragh M."/>
            <person name="Kuo A."/>
            <person name="Thoen E."/>
            <person name="Andreopoulos B."/>
            <person name="Lu D."/>
            <person name="Skrede I."/>
            <person name="Drula E."/>
            <person name="Henrissat B."/>
            <person name="Morin E."/>
            <person name="Kohler A."/>
            <person name="Barry K."/>
            <person name="LaButti K."/>
            <person name="Morin E."/>
            <person name="Salamov A."/>
            <person name="Lipzen A."/>
            <person name="Mereny Z."/>
            <person name="Hegedus B."/>
            <person name="Baldrian P."/>
            <person name="Stursova M."/>
            <person name="Weitz H."/>
            <person name="Taylor A."/>
            <person name="Grigoriev I.V."/>
            <person name="Nagy L.G."/>
            <person name="Martin F."/>
            <person name="Kauserud H."/>
        </authorList>
    </citation>
    <scope>NUCLEOTIDE SEQUENCE</scope>
    <source>
        <strain evidence="1">CBHHK067</strain>
    </source>
</reference>
<comment type="caution">
    <text evidence="1">The sequence shown here is derived from an EMBL/GenBank/DDBJ whole genome shotgun (WGS) entry which is preliminary data.</text>
</comment>
<proteinExistence type="predicted"/>
<organism evidence="1 2">
    <name type="scientific">Mycena rosella</name>
    <name type="common">Pink bonnet</name>
    <name type="synonym">Agaricus rosellus</name>
    <dbReference type="NCBI Taxonomy" id="1033263"/>
    <lineage>
        <taxon>Eukaryota</taxon>
        <taxon>Fungi</taxon>
        <taxon>Dikarya</taxon>
        <taxon>Basidiomycota</taxon>
        <taxon>Agaricomycotina</taxon>
        <taxon>Agaricomycetes</taxon>
        <taxon>Agaricomycetidae</taxon>
        <taxon>Agaricales</taxon>
        <taxon>Marasmiineae</taxon>
        <taxon>Mycenaceae</taxon>
        <taxon>Mycena</taxon>
    </lineage>
</organism>
<gene>
    <name evidence="1" type="ORF">B0H17DRAFT_306877</name>
</gene>
<keyword evidence="2" id="KW-1185">Reference proteome</keyword>
<evidence type="ECO:0000313" key="2">
    <source>
        <dbReference type="Proteomes" id="UP001221757"/>
    </source>
</evidence>